<gene>
    <name evidence="4" type="ORF">QYE76_048200</name>
</gene>
<dbReference type="Proteomes" id="UP001231189">
    <property type="component" value="Unassembled WGS sequence"/>
</dbReference>
<dbReference type="GO" id="GO:0008270">
    <property type="term" value="F:zinc ion binding"/>
    <property type="evidence" value="ECO:0007669"/>
    <property type="project" value="UniProtKB-KW"/>
</dbReference>
<feature type="region of interest" description="Disordered" evidence="2">
    <location>
        <begin position="73"/>
        <end position="157"/>
    </location>
</feature>
<name>A0AAD8UXH3_LOLMU</name>
<dbReference type="PROSITE" id="PS50966">
    <property type="entry name" value="ZF_SWIM"/>
    <property type="match status" value="1"/>
</dbReference>
<feature type="region of interest" description="Disordered" evidence="2">
    <location>
        <begin position="886"/>
        <end position="905"/>
    </location>
</feature>
<feature type="domain" description="SWIM-type" evidence="3">
    <location>
        <begin position="667"/>
        <end position="703"/>
    </location>
</feature>
<dbReference type="PANTHER" id="PTHR47718:SF4">
    <property type="entry name" value="PROTEIN FAR1-RELATED SEQUENCE"/>
    <property type="match status" value="1"/>
</dbReference>
<proteinExistence type="predicted"/>
<accession>A0AAD8UXH3</accession>
<feature type="compositionally biased region" description="Low complexity" evidence="2">
    <location>
        <begin position="104"/>
        <end position="116"/>
    </location>
</feature>
<dbReference type="Pfam" id="PF03101">
    <property type="entry name" value="FAR1"/>
    <property type="match status" value="1"/>
</dbReference>
<dbReference type="InterPro" id="IPR007527">
    <property type="entry name" value="Znf_SWIM"/>
</dbReference>
<keyword evidence="5" id="KW-1185">Reference proteome</keyword>
<dbReference type="AlphaFoldDB" id="A0AAD8UXH3"/>
<dbReference type="PANTHER" id="PTHR47718">
    <property type="entry name" value="OS01G0519700 PROTEIN"/>
    <property type="match status" value="1"/>
</dbReference>
<keyword evidence="1" id="KW-0479">Metal-binding</keyword>
<evidence type="ECO:0000259" key="3">
    <source>
        <dbReference type="PROSITE" id="PS50966"/>
    </source>
</evidence>
<feature type="compositionally biased region" description="Polar residues" evidence="2">
    <location>
        <begin position="77"/>
        <end position="92"/>
    </location>
</feature>
<feature type="region of interest" description="Disordered" evidence="2">
    <location>
        <begin position="790"/>
        <end position="827"/>
    </location>
</feature>
<evidence type="ECO:0000256" key="2">
    <source>
        <dbReference type="SAM" id="MobiDB-lite"/>
    </source>
</evidence>
<comment type="caution">
    <text evidence="4">The sequence shown here is derived from an EMBL/GenBank/DDBJ whole genome shotgun (WGS) entry which is preliminary data.</text>
</comment>
<feature type="compositionally biased region" description="Polar residues" evidence="2">
    <location>
        <begin position="146"/>
        <end position="156"/>
    </location>
</feature>
<evidence type="ECO:0000313" key="5">
    <source>
        <dbReference type="Proteomes" id="UP001231189"/>
    </source>
</evidence>
<dbReference type="EMBL" id="JAUUTY010001178">
    <property type="protein sequence ID" value="KAK1561335.1"/>
    <property type="molecule type" value="Genomic_DNA"/>
</dbReference>
<sequence>MDFSHATVSWQVVFVGFRRSYYFRCPLEREVDVVFINNRTCDRVMDPEYAPGVLDLNEPIPEDVSVFDDLQKEHTPVDTTRTSSNADVTRSSEQSKHASGRNIGASSGHSKHASGSNIGASADTYPITCETLSTDDSGGDDDDEVQSTPVSQTEVQTPYPGMIFDSWDEAKMHYNRYAKKLGFSIKCSTSKNSTVDGQKDKQMFVCNKNGRNEDINMQEVAPVRQRNKSITKKTECKARLRIKRKAKKWHVTYFIEEHNHSMIKKFSLKKYLRSHKGIPKEERDFVKLLHKVNLSAGRVMRIMGEVYGGLANVPYDSKSVSNFMATINEDQTHKDMSKLLSHFARIKKEDPDFYFNLHTDHADKVDRIFWVDGPAIAAYKNYSDCLSFDTTYMTNMYNMPFAPFIGINWYCQSIQLGCGFLTNENVESFVWLFQEFLEAMGGLQPQNFITDQDAAMRSAILAEFPNCCHRNCRWHIMQNAQAVLGNFLSKHEELRQELNAIIDYSMSVDEFETRWADMLRKHNVADNTHLADLYHLRATFVPAYFKDRFFLFLQITAQSEGFNAVLKTYSNPHYSLHHFFEQYLKLQEKINVAEDSVEFLDEDKTFRVWGDYPLEEQALKVYTRPIYLRLRAELRKVTSYNVQLIGGQSYDVLPIKTYVYGYGSRSYQVEANVETETYSCECCKFSRDGLLCCHIFRVMVQLGCINKIPEKYILDRWRVQEETIVEEKMDLPKQPVGRKMNNKERQQLRYDTLCNDYTRVARMASTSEKGKAIADKYMLALEKELLEMKASESGKRKKKKQAAPSFDEAPDVENVGDDGQGNSSKFDHVEDPVYIAKQGRPAEKRKKSGLHLKATKVVKCSRRGMDPSRWTPDRRLTMEETGWIPVTGQAASPPFNGEQLGCHPR</sequence>
<keyword evidence="1" id="KW-0863">Zinc-finger</keyword>
<dbReference type="InterPro" id="IPR018289">
    <property type="entry name" value="MULE_transposase_dom"/>
</dbReference>
<dbReference type="Pfam" id="PF10551">
    <property type="entry name" value="MULE"/>
    <property type="match status" value="1"/>
</dbReference>
<dbReference type="InterPro" id="IPR004330">
    <property type="entry name" value="FAR1_DNA_bnd_dom"/>
</dbReference>
<protein>
    <recommendedName>
        <fullName evidence="3">SWIM-type domain-containing protein</fullName>
    </recommendedName>
</protein>
<keyword evidence="1" id="KW-0862">Zinc</keyword>
<evidence type="ECO:0000256" key="1">
    <source>
        <dbReference type="PROSITE-ProRule" id="PRU00325"/>
    </source>
</evidence>
<organism evidence="4 5">
    <name type="scientific">Lolium multiflorum</name>
    <name type="common">Italian ryegrass</name>
    <name type="synonym">Lolium perenne subsp. multiflorum</name>
    <dbReference type="NCBI Taxonomy" id="4521"/>
    <lineage>
        <taxon>Eukaryota</taxon>
        <taxon>Viridiplantae</taxon>
        <taxon>Streptophyta</taxon>
        <taxon>Embryophyta</taxon>
        <taxon>Tracheophyta</taxon>
        <taxon>Spermatophyta</taxon>
        <taxon>Magnoliopsida</taxon>
        <taxon>Liliopsida</taxon>
        <taxon>Poales</taxon>
        <taxon>Poaceae</taxon>
        <taxon>BOP clade</taxon>
        <taxon>Pooideae</taxon>
        <taxon>Poodae</taxon>
        <taxon>Poeae</taxon>
        <taxon>Poeae Chloroplast Group 2 (Poeae type)</taxon>
        <taxon>Loliodinae</taxon>
        <taxon>Loliinae</taxon>
        <taxon>Lolium</taxon>
    </lineage>
</organism>
<reference evidence="4" key="1">
    <citation type="submission" date="2023-07" db="EMBL/GenBank/DDBJ databases">
        <title>A chromosome-level genome assembly of Lolium multiflorum.</title>
        <authorList>
            <person name="Chen Y."/>
            <person name="Copetti D."/>
            <person name="Kolliker R."/>
            <person name="Studer B."/>
        </authorList>
    </citation>
    <scope>NUCLEOTIDE SEQUENCE</scope>
    <source>
        <strain evidence="4">02402/16</strain>
        <tissue evidence="4">Leaf</tissue>
    </source>
</reference>
<evidence type="ECO:0000313" key="4">
    <source>
        <dbReference type="EMBL" id="KAK1561335.1"/>
    </source>
</evidence>